<accession>A0A2C9LHC3</accession>
<gene>
    <name evidence="7" type="primary">106064180</name>
</gene>
<dbReference type="PROSITE" id="PS50261">
    <property type="entry name" value="G_PROTEIN_RECEP_F2_4"/>
    <property type="match status" value="1"/>
</dbReference>
<feature type="transmembrane region" description="Helical" evidence="5">
    <location>
        <begin position="98"/>
        <end position="121"/>
    </location>
</feature>
<keyword evidence="4 5" id="KW-0472">Membrane</keyword>
<protein>
    <recommendedName>
        <fullName evidence="6">G-protein coupled receptors family 2 profile 2 domain-containing protein</fullName>
    </recommendedName>
</protein>
<dbReference type="AlphaFoldDB" id="A0A2C9LHC3"/>
<evidence type="ECO:0000313" key="8">
    <source>
        <dbReference type="Proteomes" id="UP000076420"/>
    </source>
</evidence>
<dbReference type="InterPro" id="IPR017981">
    <property type="entry name" value="GPCR_2-like_7TM"/>
</dbReference>
<dbReference type="GO" id="GO:0007188">
    <property type="term" value="P:adenylate cyclase-modulating G protein-coupled receptor signaling pathway"/>
    <property type="evidence" value="ECO:0007669"/>
    <property type="project" value="TreeGrafter"/>
</dbReference>
<name>A0A2C9LHC3_BIOGL</name>
<dbReference type="InterPro" id="IPR050332">
    <property type="entry name" value="GPCR_2"/>
</dbReference>
<dbReference type="PANTHER" id="PTHR45620:SF42">
    <property type="entry name" value="G-PROTEIN COUPLED RECEPTOR SEB-2"/>
    <property type="match status" value="1"/>
</dbReference>
<dbReference type="GO" id="GO:0008528">
    <property type="term" value="F:G protein-coupled peptide receptor activity"/>
    <property type="evidence" value="ECO:0007669"/>
    <property type="project" value="TreeGrafter"/>
</dbReference>
<evidence type="ECO:0000313" key="7">
    <source>
        <dbReference type="EnsemblMetazoa" id="BGLB031122-PA"/>
    </source>
</evidence>
<dbReference type="Gene3D" id="1.20.1070.10">
    <property type="entry name" value="Rhodopsin 7-helix transmembrane proteins"/>
    <property type="match status" value="1"/>
</dbReference>
<dbReference type="Proteomes" id="UP000076420">
    <property type="component" value="Unassembled WGS sequence"/>
</dbReference>
<dbReference type="VEuPathDB" id="VectorBase:BGLB031122"/>
<dbReference type="VEuPathDB" id="VectorBase:BGLAX_027791"/>
<dbReference type="KEGG" id="bgt:106064180"/>
<dbReference type="GO" id="GO:0005886">
    <property type="term" value="C:plasma membrane"/>
    <property type="evidence" value="ECO:0007669"/>
    <property type="project" value="TreeGrafter"/>
</dbReference>
<dbReference type="Pfam" id="PF00002">
    <property type="entry name" value="7tm_2"/>
    <property type="match status" value="1"/>
</dbReference>
<proteinExistence type="predicted"/>
<evidence type="ECO:0000256" key="1">
    <source>
        <dbReference type="ARBA" id="ARBA00004141"/>
    </source>
</evidence>
<dbReference type="PRINTS" id="PR00249">
    <property type="entry name" value="GPCRSECRETIN"/>
</dbReference>
<evidence type="ECO:0000259" key="6">
    <source>
        <dbReference type="PROSITE" id="PS50261"/>
    </source>
</evidence>
<dbReference type="GO" id="GO:0007166">
    <property type="term" value="P:cell surface receptor signaling pathway"/>
    <property type="evidence" value="ECO:0007669"/>
    <property type="project" value="InterPro"/>
</dbReference>
<comment type="subcellular location">
    <subcellularLocation>
        <location evidence="1">Membrane</location>
        <topology evidence="1">Multi-pass membrane protein</topology>
    </subcellularLocation>
</comment>
<sequence length="257" mass="29859">MPGRQLRKQHRIHIHLNLFVSFTLTNCVWLTWDHLIFKDRLENPREVAIMHQHIIGCRVLYMMSRVSWTCNIAWMSLEGFHLHRLISQAFQTPKTISSYYFIGWVFPLLPTGIYALVRFLSSNQGCWVSHAGYYEWIIYSPNILCILIICSERHTKLVLVVTSLCATIVNIPNFLFYTPVYSNSEIHSNNSVGRGERVPGIEPRMSYELSEFGSSPGGVFFEFWIHCIIVLLVPWMVVLVLNLLIIRKVIQCLSMLI</sequence>
<feature type="transmembrane region" description="Helical" evidence="5">
    <location>
        <begin position="157"/>
        <end position="177"/>
    </location>
</feature>
<keyword evidence="2 5" id="KW-0812">Transmembrane</keyword>
<feature type="transmembrane region" description="Helical" evidence="5">
    <location>
        <begin position="223"/>
        <end position="246"/>
    </location>
</feature>
<evidence type="ECO:0000256" key="2">
    <source>
        <dbReference type="ARBA" id="ARBA00022692"/>
    </source>
</evidence>
<reference evidence="7" key="1">
    <citation type="submission" date="2020-05" db="UniProtKB">
        <authorList>
            <consortium name="EnsemblMetazoa"/>
        </authorList>
    </citation>
    <scope>IDENTIFICATION</scope>
    <source>
        <strain evidence="7">BB02</strain>
    </source>
</reference>
<evidence type="ECO:0000256" key="3">
    <source>
        <dbReference type="ARBA" id="ARBA00022989"/>
    </source>
</evidence>
<organism evidence="7 8">
    <name type="scientific">Biomphalaria glabrata</name>
    <name type="common">Bloodfluke planorb</name>
    <name type="synonym">Freshwater snail</name>
    <dbReference type="NCBI Taxonomy" id="6526"/>
    <lineage>
        <taxon>Eukaryota</taxon>
        <taxon>Metazoa</taxon>
        <taxon>Spiralia</taxon>
        <taxon>Lophotrochozoa</taxon>
        <taxon>Mollusca</taxon>
        <taxon>Gastropoda</taxon>
        <taxon>Heterobranchia</taxon>
        <taxon>Euthyneura</taxon>
        <taxon>Panpulmonata</taxon>
        <taxon>Hygrophila</taxon>
        <taxon>Lymnaeoidea</taxon>
        <taxon>Planorbidae</taxon>
        <taxon>Biomphalaria</taxon>
    </lineage>
</organism>
<evidence type="ECO:0000256" key="4">
    <source>
        <dbReference type="ARBA" id="ARBA00023136"/>
    </source>
</evidence>
<dbReference type="OrthoDB" id="6160250at2759"/>
<keyword evidence="3 5" id="KW-1133">Transmembrane helix</keyword>
<dbReference type="EnsemblMetazoa" id="BGLB031122-RA">
    <property type="protein sequence ID" value="BGLB031122-PA"/>
    <property type="gene ID" value="BGLB031122"/>
</dbReference>
<dbReference type="VEuPathDB" id="VectorBase:BGLAX_037183"/>
<dbReference type="STRING" id="6526.A0A2C9LHC3"/>
<dbReference type="PANTHER" id="PTHR45620">
    <property type="entry name" value="PDF RECEPTOR-LIKE PROTEIN-RELATED"/>
    <property type="match status" value="1"/>
</dbReference>
<feature type="transmembrane region" description="Helical" evidence="5">
    <location>
        <begin position="133"/>
        <end position="150"/>
    </location>
</feature>
<feature type="domain" description="G-protein coupled receptors family 2 profile 2" evidence="6">
    <location>
        <begin position="1"/>
        <end position="148"/>
    </location>
</feature>
<dbReference type="InterPro" id="IPR000832">
    <property type="entry name" value="GPCR_2_secretin-like"/>
</dbReference>
<evidence type="ECO:0000256" key="5">
    <source>
        <dbReference type="SAM" id="Phobius"/>
    </source>
</evidence>